<dbReference type="InterPro" id="IPR025396">
    <property type="entry name" value="DUF4302"/>
</dbReference>
<feature type="chain" id="PRO_5045102447" evidence="1">
    <location>
        <begin position="28"/>
        <end position="437"/>
    </location>
</feature>
<dbReference type="RefSeq" id="WP_213256869.1">
    <property type="nucleotide sequence ID" value="NZ_JAGYWA010000003.1"/>
</dbReference>
<dbReference type="EMBL" id="JBHSGV010000003">
    <property type="protein sequence ID" value="MFC4747699.1"/>
    <property type="molecule type" value="Genomic_DNA"/>
</dbReference>
<proteinExistence type="predicted"/>
<evidence type="ECO:0000313" key="3">
    <source>
        <dbReference type="Proteomes" id="UP001595935"/>
    </source>
</evidence>
<organism evidence="2 3">
    <name type="scientific">Flavobacterium branchiicola</name>
    <dbReference type="NCBI Taxonomy" id="1114875"/>
    <lineage>
        <taxon>Bacteria</taxon>
        <taxon>Pseudomonadati</taxon>
        <taxon>Bacteroidota</taxon>
        <taxon>Flavobacteriia</taxon>
        <taxon>Flavobacteriales</taxon>
        <taxon>Flavobacteriaceae</taxon>
        <taxon>Flavobacterium</taxon>
    </lineage>
</organism>
<evidence type="ECO:0000256" key="1">
    <source>
        <dbReference type="SAM" id="SignalP"/>
    </source>
</evidence>
<reference evidence="3" key="1">
    <citation type="journal article" date="2019" name="Int. J. Syst. Evol. Microbiol.">
        <title>The Global Catalogue of Microorganisms (GCM) 10K type strain sequencing project: providing services to taxonomists for standard genome sequencing and annotation.</title>
        <authorList>
            <consortium name="The Broad Institute Genomics Platform"/>
            <consortium name="The Broad Institute Genome Sequencing Center for Infectious Disease"/>
            <person name="Wu L."/>
            <person name="Ma J."/>
        </authorList>
    </citation>
    <scope>NUCLEOTIDE SEQUENCE [LARGE SCALE GENOMIC DNA]</scope>
    <source>
        <strain evidence="3">WYCCWR 13023</strain>
    </source>
</reference>
<dbReference type="Proteomes" id="UP001595935">
    <property type="component" value="Unassembled WGS sequence"/>
</dbReference>
<dbReference type="PROSITE" id="PS51257">
    <property type="entry name" value="PROKAR_LIPOPROTEIN"/>
    <property type="match status" value="1"/>
</dbReference>
<keyword evidence="3" id="KW-1185">Reference proteome</keyword>
<sequence>MKVKHIYKYLILALVAVILGACTSTEADPKFDESPLERQNSRKKELNDVLLSSTEGWKLVYYTDNTQLGGWTHLFKFLPNGKVDMASDFDSDTDVHQSQYDLQLGSTVSLVFTTANRIHLLSQSDNYPTAALVGKGYLGDFQFFYYGVENGEIIFRTNRDFKEIRFKKAIAQDWTDLAKNTVMAENMSSKIFRLLDINDGSTVSHYDFDVNYDARFAVANSLESATAKGYNIAYQLTPTGITVKPELEVKGQKLSDFIYDSATENFVATGTNGVSATIKFTFTPPVLTDDYKILLAGQPASRFGYFADDTTADAPTNTKQFKDAFAGVNAQLDGDDELTGVQLYFNHATQGNIIYYTFASGATFIHRINVVEDAAGKKIILKHRSGTVPPFLVDFEKFLLDPNGIYVKKEAFKLTYTNTIYTFTSASSSFRMTTYKL</sequence>
<evidence type="ECO:0000313" key="2">
    <source>
        <dbReference type="EMBL" id="MFC4747699.1"/>
    </source>
</evidence>
<gene>
    <name evidence="2" type="ORF">ACFO5S_09585</name>
</gene>
<accession>A0ABV9PBR3</accession>
<keyword evidence="1" id="KW-0732">Signal</keyword>
<name>A0ABV9PBR3_9FLAO</name>
<protein>
    <submittedName>
        <fullName evidence="2">DUF4302 domain-containing protein</fullName>
    </submittedName>
</protein>
<dbReference type="Pfam" id="PF14135">
    <property type="entry name" value="DUF4302"/>
    <property type="match status" value="1"/>
</dbReference>
<comment type="caution">
    <text evidence="2">The sequence shown here is derived from an EMBL/GenBank/DDBJ whole genome shotgun (WGS) entry which is preliminary data.</text>
</comment>
<feature type="signal peptide" evidence="1">
    <location>
        <begin position="1"/>
        <end position="27"/>
    </location>
</feature>